<feature type="domain" description="HTH luxR-type" evidence="3">
    <location>
        <begin position="11"/>
        <end position="58"/>
    </location>
</feature>
<dbReference type="InterPro" id="IPR016032">
    <property type="entry name" value="Sig_transdc_resp-reg_C-effctor"/>
</dbReference>
<dbReference type="GO" id="GO:0003677">
    <property type="term" value="F:DNA binding"/>
    <property type="evidence" value="ECO:0007669"/>
    <property type="project" value="UniProtKB-KW"/>
</dbReference>
<dbReference type="AlphaFoldDB" id="A0A371PH05"/>
<dbReference type="GO" id="GO:0006355">
    <property type="term" value="P:regulation of DNA-templated transcription"/>
    <property type="evidence" value="ECO:0007669"/>
    <property type="project" value="InterPro"/>
</dbReference>
<dbReference type="Proteomes" id="UP000261905">
    <property type="component" value="Unassembled WGS sequence"/>
</dbReference>
<sequence length="58" mass="6669">MLDLAISQLRLAELNRILTRTEKVVLNLLVKGYTRNQITEALNMSPNTVRFHVRGLFS</sequence>
<keyword evidence="1" id="KW-0805">Transcription regulation</keyword>
<keyword evidence="5" id="KW-1185">Reference proteome</keyword>
<keyword evidence="2" id="KW-0804">Transcription</keyword>
<organism evidence="4 5">
    <name type="scientific">Paenibacillus paeoniae</name>
    <dbReference type="NCBI Taxonomy" id="2292705"/>
    <lineage>
        <taxon>Bacteria</taxon>
        <taxon>Bacillati</taxon>
        <taxon>Bacillota</taxon>
        <taxon>Bacilli</taxon>
        <taxon>Bacillales</taxon>
        <taxon>Paenibacillaceae</taxon>
        <taxon>Paenibacillus</taxon>
    </lineage>
</organism>
<evidence type="ECO:0000256" key="1">
    <source>
        <dbReference type="ARBA" id="ARBA00023015"/>
    </source>
</evidence>
<accession>A0A371PH05</accession>
<dbReference type="PROSITE" id="PS50043">
    <property type="entry name" value="HTH_LUXR_2"/>
    <property type="match status" value="1"/>
</dbReference>
<dbReference type="Gene3D" id="1.10.10.10">
    <property type="entry name" value="Winged helix-like DNA-binding domain superfamily/Winged helix DNA-binding domain"/>
    <property type="match status" value="1"/>
</dbReference>
<keyword evidence="4" id="KW-0238">DNA-binding</keyword>
<reference evidence="4 5" key="1">
    <citation type="submission" date="2018-08" db="EMBL/GenBank/DDBJ databases">
        <title>Paenibacillus sp. M4BSY-1, whole genome shotgun sequence.</title>
        <authorList>
            <person name="Tuo L."/>
        </authorList>
    </citation>
    <scope>NUCLEOTIDE SEQUENCE [LARGE SCALE GENOMIC DNA]</scope>
    <source>
        <strain evidence="4 5">M4BSY-1</strain>
    </source>
</reference>
<evidence type="ECO:0000256" key="2">
    <source>
        <dbReference type="ARBA" id="ARBA00023163"/>
    </source>
</evidence>
<proteinExistence type="predicted"/>
<dbReference type="EMBL" id="QUBQ01000002">
    <property type="protein sequence ID" value="REK74818.1"/>
    <property type="molecule type" value="Genomic_DNA"/>
</dbReference>
<evidence type="ECO:0000259" key="3">
    <source>
        <dbReference type="PROSITE" id="PS50043"/>
    </source>
</evidence>
<evidence type="ECO:0000313" key="4">
    <source>
        <dbReference type="EMBL" id="REK74818.1"/>
    </source>
</evidence>
<dbReference type="Pfam" id="PF00196">
    <property type="entry name" value="GerE"/>
    <property type="match status" value="1"/>
</dbReference>
<dbReference type="PRINTS" id="PR00038">
    <property type="entry name" value="HTHLUXR"/>
</dbReference>
<protein>
    <submittedName>
        <fullName evidence="4">DNA-binding response regulator</fullName>
    </submittedName>
</protein>
<gene>
    <name evidence="4" type="ORF">DX130_14260</name>
</gene>
<dbReference type="OrthoDB" id="9789465at2"/>
<dbReference type="SUPFAM" id="SSF46894">
    <property type="entry name" value="C-terminal effector domain of the bipartite response regulators"/>
    <property type="match status" value="1"/>
</dbReference>
<dbReference type="InterPro" id="IPR036388">
    <property type="entry name" value="WH-like_DNA-bd_sf"/>
</dbReference>
<dbReference type="RefSeq" id="WP_116046468.1">
    <property type="nucleotide sequence ID" value="NZ_QUBQ01000002.1"/>
</dbReference>
<comment type="caution">
    <text evidence="4">The sequence shown here is derived from an EMBL/GenBank/DDBJ whole genome shotgun (WGS) entry which is preliminary data.</text>
</comment>
<dbReference type="InterPro" id="IPR000792">
    <property type="entry name" value="Tscrpt_reg_LuxR_C"/>
</dbReference>
<evidence type="ECO:0000313" key="5">
    <source>
        <dbReference type="Proteomes" id="UP000261905"/>
    </source>
</evidence>
<name>A0A371PH05_9BACL</name>